<dbReference type="eggNOG" id="COG3622">
    <property type="taxonomic scope" value="Bacteria"/>
</dbReference>
<protein>
    <submittedName>
        <fullName evidence="5">Hydroxypyruvate isomerase, putative</fullName>
    </submittedName>
</protein>
<dbReference type="Pfam" id="PF01261">
    <property type="entry name" value="AP_endonuc_2"/>
    <property type="match status" value="1"/>
</dbReference>
<dbReference type="PIRSF" id="PIRSF006241">
    <property type="entry name" value="HyI"/>
    <property type="match status" value="1"/>
</dbReference>
<evidence type="ECO:0000256" key="2">
    <source>
        <dbReference type="PIRNR" id="PIRNR006241"/>
    </source>
</evidence>
<dbReference type="HOGENOM" id="CLU_050006_1_1_5"/>
<dbReference type="InterPro" id="IPR026040">
    <property type="entry name" value="HyI-like"/>
</dbReference>
<dbReference type="GO" id="GO:0046487">
    <property type="term" value="P:glyoxylate metabolic process"/>
    <property type="evidence" value="ECO:0007669"/>
    <property type="project" value="TreeGrafter"/>
</dbReference>
<dbReference type="KEGG" id="pgv:SL003B_1134"/>
<dbReference type="GO" id="GO:0008903">
    <property type="term" value="F:hydroxypyruvate isomerase activity"/>
    <property type="evidence" value="ECO:0007669"/>
    <property type="project" value="TreeGrafter"/>
</dbReference>
<dbReference type="STRING" id="991905.SL003B_1134"/>
<proteinExistence type="inferred from homology"/>
<dbReference type="AlphaFoldDB" id="F2IZK6"/>
<evidence type="ECO:0000313" key="5">
    <source>
        <dbReference type="EMBL" id="ADZ69563.1"/>
    </source>
</evidence>
<feature type="domain" description="Xylose isomerase-like TIM barrel" evidence="4">
    <location>
        <begin position="24"/>
        <end position="255"/>
    </location>
</feature>
<sequence>MIEALPLSANLGFLWTDLSLPEAVRAAHRAGFAAVELHWPYGVPAEDLRAALEATGLPVLAINTPRGDVAAGDFGLAALSDRRDEARAGLRQALDYARGIGAANIHVMAGRAQGASARQTFVDTLREARDLAAPHGIGLLVEPLNSRDVPGYFLACCDMAADVIAACGGEGIRILFDCYHMQIMRGDLLHEVTRLLPLIGHIQFAAVPDRQEPDHGEVDFAWLLPALRAAGYAGFFGAEYRPRGATDAGLAWMARFAGRG</sequence>
<dbReference type="SUPFAM" id="SSF51658">
    <property type="entry name" value="Xylose isomerase-like"/>
    <property type="match status" value="1"/>
</dbReference>
<dbReference type="RefSeq" id="WP_013651880.1">
    <property type="nucleotide sequence ID" value="NC_015259.1"/>
</dbReference>
<name>F2IZK6_POLGS</name>
<dbReference type="PANTHER" id="PTHR43489:SF6">
    <property type="entry name" value="HYDROXYPYRUVATE ISOMERASE-RELATED"/>
    <property type="match status" value="1"/>
</dbReference>
<gene>
    <name evidence="5" type="ordered locus">SL003B_1134</name>
</gene>
<dbReference type="EMBL" id="CP002568">
    <property type="protein sequence ID" value="ADZ69563.1"/>
    <property type="molecule type" value="Genomic_DNA"/>
</dbReference>
<keyword evidence="1 2" id="KW-0413">Isomerase</keyword>
<reference evidence="5 6" key="1">
    <citation type="journal article" date="2011" name="J. Bacteriol.">
        <title>Complete genome sequence of Polymorphum gilvum SL003B-26A1T, a crude oil-degrading bacterium from oil-polluted saline soil.</title>
        <authorList>
            <person name="Li S.G."/>
            <person name="Tang Y.Q."/>
            <person name="Nie Y."/>
            <person name="Cai M."/>
            <person name="Wu X.L."/>
        </authorList>
    </citation>
    <scope>NUCLEOTIDE SEQUENCE [LARGE SCALE GENOMIC DNA]</scope>
    <source>
        <strain evidence="6">LMG 25793 / CGMCC 1.9160 / SL003B-26A1</strain>
    </source>
</reference>
<dbReference type="InterPro" id="IPR050417">
    <property type="entry name" value="Sugar_Epim/Isomerase"/>
</dbReference>
<dbReference type="InterPro" id="IPR036237">
    <property type="entry name" value="Xyl_isomerase-like_sf"/>
</dbReference>
<evidence type="ECO:0000313" key="6">
    <source>
        <dbReference type="Proteomes" id="UP000008130"/>
    </source>
</evidence>
<accession>F2IZK6</accession>
<keyword evidence="5" id="KW-0670">Pyruvate</keyword>
<dbReference type="Proteomes" id="UP000008130">
    <property type="component" value="Chromosome"/>
</dbReference>
<dbReference type="PATRIC" id="fig|991905.3.peg.1156"/>
<feature type="active site" description="Proton donor/acceptor" evidence="3">
    <location>
        <position position="239"/>
    </location>
</feature>
<comment type="similarity">
    <text evidence="2">Belongs to the hyi family.</text>
</comment>
<evidence type="ECO:0000256" key="3">
    <source>
        <dbReference type="PIRSR" id="PIRSR006241-50"/>
    </source>
</evidence>
<feature type="active site" description="Proton donor/acceptor" evidence="3">
    <location>
        <position position="142"/>
    </location>
</feature>
<evidence type="ECO:0000259" key="4">
    <source>
        <dbReference type="Pfam" id="PF01261"/>
    </source>
</evidence>
<organism evidence="5 6">
    <name type="scientific">Polymorphum gilvum (strain LMG 25793 / CGMCC 1.9160 / SL003B-26A1)</name>
    <dbReference type="NCBI Taxonomy" id="991905"/>
    <lineage>
        <taxon>Bacteria</taxon>
        <taxon>Pseudomonadati</taxon>
        <taxon>Pseudomonadota</taxon>
        <taxon>Alphaproteobacteria</taxon>
        <taxon>Rhodobacterales</taxon>
        <taxon>Paracoccaceae</taxon>
        <taxon>Polymorphum</taxon>
    </lineage>
</organism>
<dbReference type="Gene3D" id="3.20.20.150">
    <property type="entry name" value="Divalent-metal-dependent TIM barrel enzymes"/>
    <property type="match status" value="1"/>
</dbReference>
<dbReference type="PANTHER" id="PTHR43489">
    <property type="entry name" value="ISOMERASE"/>
    <property type="match status" value="1"/>
</dbReference>
<dbReference type="InterPro" id="IPR013022">
    <property type="entry name" value="Xyl_isomerase-like_TIM-brl"/>
</dbReference>
<keyword evidence="6" id="KW-1185">Reference proteome</keyword>
<evidence type="ECO:0000256" key="1">
    <source>
        <dbReference type="ARBA" id="ARBA00023235"/>
    </source>
</evidence>